<feature type="signal peptide" evidence="3">
    <location>
        <begin position="1"/>
        <end position="24"/>
    </location>
</feature>
<keyword evidence="2" id="KW-0812">Transmembrane</keyword>
<keyword evidence="2" id="KW-0472">Membrane</keyword>
<dbReference type="RefSeq" id="WP_006299735.1">
    <property type="nucleotide sequence ID" value="NZ_CM001022.1"/>
</dbReference>
<dbReference type="PaxDb" id="584708-Apau_0154"/>
<gene>
    <name evidence="5" type="ORF">Apau_0154</name>
</gene>
<feature type="active site" description="Proton donor/acceptor" evidence="1">
    <location>
        <position position="381"/>
    </location>
</feature>
<feature type="chain" id="PRO_5003167432" evidence="3">
    <location>
        <begin position="25"/>
        <end position="829"/>
    </location>
</feature>
<keyword evidence="6" id="KW-1185">Reference proteome</keyword>
<sequence>MSRFVRRLLAATLGVFILAVPALAAPVRSLPRDGFGAPGAGDSQQQILQILRQGKGAIPTTPYGGVNIASDPVLAKLLYPDVVKNWFDGKVAGITLQTPAFTSNHGSDVQGQVGWNTTQEELLGFLNNLPKSNMRVQIVAEFAAKTSAGAVEQTFKLPLAVFSKPPVFDPADLKALGKPVVYLQAMIHGDEHSGGEAMLALAQKLATDELRVLDKISVVMIPRFNVDGAWRYTRGTNTANPVWGQPELSRGFDQNRDHTSFSSPITRTIHTVVNAYRPDVCIDCHEMGYGFNRESSGGTSLGYRDFYLFDLVTLIAHPANVPASVTALNRQLESGIAQDLRSRGLNWDYYFYGWASRQVSADVLSTDLSTLISGEVDVTTELMEGPPDEAMTDSALSLKPAVSMLFETRSPKVLPNYKTRVYAHLSALESVLRQVAARPDTYRDTVAAARAAVAAQGAAPGAGNDLILWVRQKTMVSPDQAVLSFNAAHTQVAPGTLKMNKSYRNDQLTPVKSVARPYAYILSGDMGAVAERLTCTGVTVRRLTQATSVPVEAYRIDEVVNDDDPALDMEHRGTDYFPWNGTITKVINGVTASSRTVTFPAGSYVVTLDQPSANPAALALEPLANRNLGNYWLTMNALGKSTAGFVPVTVGGEYPVYRCMSVLSLPAEALSVARPFLDGAVVASCLPLGSAELAPLNKTALGSKEVRFGYFFTAEATDQPGQKPAGFDLVLPKEGNGYTLETWYLYDWVQGTFVPATPVASTSGARTVRVEGNALDASGRVLAVATGVIPTITHTPTPGHRSSGGCDAGAFPAVAVLLVLAPVAFLRRR</sequence>
<accession>E3CWT6</accession>
<evidence type="ECO:0000313" key="6">
    <source>
        <dbReference type="Proteomes" id="UP000005096"/>
    </source>
</evidence>
<dbReference type="Proteomes" id="UP000005096">
    <property type="component" value="Chromosome"/>
</dbReference>
<dbReference type="InterPro" id="IPR000834">
    <property type="entry name" value="Peptidase_M14"/>
</dbReference>
<dbReference type="NCBIfam" id="TIGR04564">
    <property type="entry name" value="Synergist_CTERM"/>
    <property type="match status" value="1"/>
</dbReference>
<evidence type="ECO:0000313" key="5">
    <source>
        <dbReference type="EMBL" id="EFQ22591.1"/>
    </source>
</evidence>
<evidence type="ECO:0000256" key="3">
    <source>
        <dbReference type="SAM" id="SignalP"/>
    </source>
</evidence>
<evidence type="ECO:0000256" key="2">
    <source>
        <dbReference type="SAM" id="Phobius"/>
    </source>
</evidence>
<reference evidence="5 6" key="1">
    <citation type="journal article" date="2010" name="Stand. Genomic Sci.">
        <title>Non-contiguous finished genome sequence of Aminomonas paucivorans type strain (GLU-3).</title>
        <authorList>
            <person name="Pitluck S."/>
            <person name="Yasawong M."/>
            <person name="Held B."/>
            <person name="Lapidus A."/>
            <person name="Nolan M."/>
            <person name="Copeland A."/>
            <person name="Lucas S."/>
            <person name="Del Rio T.G."/>
            <person name="Tice H."/>
            <person name="Cheng J.F."/>
            <person name="Chertkov O."/>
            <person name="Goodwin L."/>
            <person name="Tapia R."/>
            <person name="Han C."/>
            <person name="Liolios K."/>
            <person name="Ivanova N."/>
            <person name="Mavromatis K."/>
            <person name="Ovchinnikova G."/>
            <person name="Pati A."/>
            <person name="Chen A."/>
            <person name="Palaniappan K."/>
            <person name="Land M."/>
            <person name="Hauser L."/>
            <person name="Chang Y.J."/>
            <person name="Jeffries C.D."/>
            <person name="Pukall R."/>
            <person name="Spring S."/>
            <person name="Rohde M."/>
            <person name="Sikorski J."/>
            <person name="Goker M."/>
            <person name="Woyke T."/>
            <person name="Bristow J."/>
            <person name="Eisen J.A."/>
            <person name="Markowitz V."/>
            <person name="Hugenholtz P."/>
            <person name="Kyrpides N.C."/>
            <person name="Klenk H.P."/>
        </authorList>
    </citation>
    <scope>NUCLEOTIDE SEQUENCE [LARGE SCALE GENOMIC DNA]</scope>
    <source>
        <strain evidence="5 6">DSM 12260</strain>
    </source>
</reference>
<evidence type="ECO:0000259" key="4">
    <source>
        <dbReference type="PROSITE" id="PS52035"/>
    </source>
</evidence>
<dbReference type="eggNOG" id="COG2866">
    <property type="taxonomic scope" value="Bacteria"/>
</dbReference>
<keyword evidence="3" id="KW-0732">Signal</keyword>
<comment type="similarity">
    <text evidence="1">Belongs to the peptidase M14 family.</text>
</comment>
<feature type="domain" description="Peptidase M14" evidence="4">
    <location>
        <begin position="115"/>
        <end position="408"/>
    </location>
</feature>
<evidence type="ECO:0000256" key="1">
    <source>
        <dbReference type="PROSITE-ProRule" id="PRU01379"/>
    </source>
</evidence>
<name>E3CWT6_9BACT</name>
<dbReference type="SUPFAM" id="SSF53187">
    <property type="entry name" value="Zn-dependent exopeptidases"/>
    <property type="match status" value="1"/>
</dbReference>
<organism evidence="5 6">
    <name type="scientific">Aminomonas paucivorans DSM 12260</name>
    <dbReference type="NCBI Taxonomy" id="584708"/>
    <lineage>
        <taxon>Bacteria</taxon>
        <taxon>Thermotogati</taxon>
        <taxon>Synergistota</taxon>
        <taxon>Synergistia</taxon>
        <taxon>Synergistales</taxon>
        <taxon>Synergistaceae</taxon>
        <taxon>Aminomonas</taxon>
    </lineage>
</organism>
<proteinExistence type="inferred from homology"/>
<dbReference type="PROSITE" id="PS52035">
    <property type="entry name" value="PEPTIDASE_M14"/>
    <property type="match status" value="1"/>
</dbReference>
<protein>
    <submittedName>
        <fullName evidence="5">Peptidase M14 carboxypeptidase A</fullName>
    </submittedName>
</protein>
<dbReference type="AlphaFoldDB" id="E3CWT6"/>
<keyword evidence="5" id="KW-0378">Hydrolase</keyword>
<keyword evidence="5" id="KW-0645">Protease</keyword>
<dbReference type="GO" id="GO:0008270">
    <property type="term" value="F:zinc ion binding"/>
    <property type="evidence" value="ECO:0007669"/>
    <property type="project" value="InterPro"/>
</dbReference>
<dbReference type="EMBL" id="CM001022">
    <property type="protein sequence ID" value="EFQ22591.1"/>
    <property type="molecule type" value="Genomic_DNA"/>
</dbReference>
<dbReference type="InterPro" id="IPR030821">
    <property type="entry name" value="Synergist_CTERM"/>
</dbReference>
<feature type="transmembrane region" description="Helical" evidence="2">
    <location>
        <begin position="808"/>
        <end position="826"/>
    </location>
</feature>
<dbReference type="GO" id="GO:0006508">
    <property type="term" value="P:proteolysis"/>
    <property type="evidence" value="ECO:0007669"/>
    <property type="project" value="InterPro"/>
</dbReference>
<keyword evidence="2" id="KW-1133">Transmembrane helix</keyword>
<keyword evidence="5" id="KW-0121">Carboxypeptidase</keyword>
<dbReference type="Pfam" id="PF00246">
    <property type="entry name" value="Peptidase_M14"/>
    <property type="match status" value="1"/>
</dbReference>
<dbReference type="GO" id="GO:0004181">
    <property type="term" value="F:metallocarboxypeptidase activity"/>
    <property type="evidence" value="ECO:0007669"/>
    <property type="project" value="InterPro"/>
</dbReference>
<dbReference type="HOGENOM" id="CLU_344817_0_0_0"/>
<dbReference type="STRING" id="584708.Apau_0154"/>
<dbReference type="Gene3D" id="3.40.630.10">
    <property type="entry name" value="Zn peptidases"/>
    <property type="match status" value="1"/>
</dbReference>